<dbReference type="GeneID" id="107077183"/>
<feature type="compositionally biased region" description="Acidic residues" evidence="11">
    <location>
        <begin position="240"/>
        <end position="250"/>
    </location>
</feature>
<dbReference type="AlphaFoldDB" id="W5N8K2"/>
<evidence type="ECO:0000256" key="3">
    <source>
        <dbReference type="ARBA" id="ARBA00010440"/>
    </source>
</evidence>
<dbReference type="Ensembl" id="ENSLOCT00000016991.1">
    <property type="protein sequence ID" value="ENSLOCP00000016961.1"/>
    <property type="gene ID" value="ENSLOCG00000013756.1"/>
</dbReference>
<dbReference type="PANTHER" id="PTHR32222:SF1">
    <property type="entry name" value="CENTROMERE PROTEIN U"/>
    <property type="match status" value="1"/>
</dbReference>
<feature type="region of interest" description="Disordered" evidence="11">
    <location>
        <begin position="1"/>
        <end position="40"/>
    </location>
</feature>
<protein>
    <recommendedName>
        <fullName evidence="4">Centromere protein U</fullName>
    </recommendedName>
    <alternativeName>
        <fullName evidence="9">MLF1-interacting protein</fullName>
    </alternativeName>
</protein>
<dbReference type="FunCoup" id="W5N8K2">
    <property type="interactions" value="624"/>
</dbReference>
<evidence type="ECO:0000256" key="10">
    <source>
        <dbReference type="SAM" id="Coils"/>
    </source>
</evidence>
<keyword evidence="6 10" id="KW-0175">Coiled coil</keyword>
<evidence type="ECO:0000256" key="7">
    <source>
        <dbReference type="ARBA" id="ARBA00023242"/>
    </source>
</evidence>
<evidence type="ECO:0000256" key="4">
    <source>
        <dbReference type="ARBA" id="ARBA00016402"/>
    </source>
</evidence>
<reference evidence="12" key="2">
    <citation type="submission" date="2025-08" db="UniProtKB">
        <authorList>
            <consortium name="Ensembl"/>
        </authorList>
    </citation>
    <scope>IDENTIFICATION</scope>
</reference>
<dbReference type="InParanoid" id="W5N8K2"/>
<proteinExistence type="inferred from homology"/>
<dbReference type="eggNOG" id="ENOG502S1IM">
    <property type="taxonomic scope" value="Eukaryota"/>
</dbReference>
<keyword evidence="7" id="KW-0539">Nucleus</keyword>
<evidence type="ECO:0000256" key="11">
    <source>
        <dbReference type="SAM" id="MobiDB-lite"/>
    </source>
</evidence>
<evidence type="ECO:0000313" key="13">
    <source>
        <dbReference type="Proteomes" id="UP000018468"/>
    </source>
</evidence>
<dbReference type="KEGG" id="loc:107077183"/>
<keyword evidence="13" id="KW-1185">Reference proteome</keyword>
<name>W5N8K2_LEPOC</name>
<dbReference type="CTD" id="79682"/>
<dbReference type="EMBL" id="AHAT01002151">
    <property type="status" value="NOT_ANNOTATED_CDS"/>
    <property type="molecule type" value="Genomic_DNA"/>
</dbReference>
<dbReference type="Pfam" id="PF13097">
    <property type="entry name" value="CENP-U"/>
    <property type="match status" value="1"/>
</dbReference>
<evidence type="ECO:0000256" key="2">
    <source>
        <dbReference type="ARBA" id="ARBA00004584"/>
    </source>
</evidence>
<dbReference type="Bgee" id="ENSLOCG00000013756">
    <property type="expression patterns" value="Expressed in ovary and 11 other cell types or tissues"/>
</dbReference>
<dbReference type="GO" id="GO:0000775">
    <property type="term" value="C:chromosome, centromeric region"/>
    <property type="evidence" value="ECO:0007669"/>
    <property type="project" value="UniProtKB-SubCell"/>
</dbReference>
<dbReference type="GO" id="GO:0005634">
    <property type="term" value="C:nucleus"/>
    <property type="evidence" value="ECO:0000318"/>
    <property type="project" value="GO_Central"/>
</dbReference>
<dbReference type="OrthoDB" id="8959258at2759"/>
<accession>W5N8K2</accession>
<feature type="compositionally biased region" description="Low complexity" evidence="11">
    <location>
        <begin position="102"/>
        <end position="111"/>
    </location>
</feature>
<feature type="compositionally biased region" description="Basic residues" evidence="11">
    <location>
        <begin position="1"/>
        <end position="10"/>
    </location>
</feature>
<feature type="compositionally biased region" description="Basic residues" evidence="11">
    <location>
        <begin position="75"/>
        <end position="89"/>
    </location>
</feature>
<sequence>MSARKRRAGKTVKNAQDGSPVSDDPVDLLPTQKFTSPNISNLSLIPRTSFFDEEESVPSGAPLHSTALEEELRKGGRGHKGLAKTKAPVKRLAGSLKKRGAGARTGPRPAASTGAGPPKSRTSSQRSHPPAAKQIPEEEDSSSEEGGSAEQKGRSPPVESDASESWVSARTKSSVAAESRSRTGGISEASRSRATSRTLDQSGPSQASVSEEEGAVGGQSPAARKGTGRGRQRRRLSPSSEDDTNDEDSDCENKPSGSRRSWPSDGAQKRKSSSSSGSDGPPQSKKPPKDLTELDVVLAAFQDFVSEYKETGGRDVAKRAIETLSTKFVDQLTDTIHMTKELKQLKRENSKTNSAINRKRSRLLEVKHELRKRQTELRELQKEHAQLSEKRASLEQGTALLGSLKALQRAYLRHRQAHPAEREEYGPSSLPSLLLEMRSVLGVEHQLLKINTQLQDSLEQLSKKS</sequence>
<keyword evidence="8" id="KW-0137">Centromere</keyword>
<feature type="region of interest" description="Disordered" evidence="11">
    <location>
        <begin position="72"/>
        <end position="291"/>
    </location>
</feature>
<evidence type="ECO:0000256" key="5">
    <source>
        <dbReference type="ARBA" id="ARBA00022454"/>
    </source>
</evidence>
<reference evidence="12" key="3">
    <citation type="submission" date="2025-09" db="UniProtKB">
        <authorList>
            <consortium name="Ensembl"/>
        </authorList>
    </citation>
    <scope>IDENTIFICATION</scope>
</reference>
<evidence type="ECO:0000313" key="12">
    <source>
        <dbReference type="Ensembl" id="ENSLOCP00000016961.1"/>
    </source>
</evidence>
<evidence type="ECO:0000256" key="8">
    <source>
        <dbReference type="ARBA" id="ARBA00023328"/>
    </source>
</evidence>
<comment type="similarity">
    <text evidence="3">Belongs to the CENP-U/AME1 family.</text>
</comment>
<keyword evidence="5" id="KW-0158">Chromosome</keyword>
<dbReference type="GeneTree" id="ENSGT00390000015511"/>
<feature type="compositionally biased region" description="Polar residues" evidence="11">
    <location>
        <begin position="199"/>
        <end position="209"/>
    </location>
</feature>
<dbReference type="STRING" id="7918.ENSLOCP00000016961"/>
<feature type="compositionally biased region" description="Polar residues" evidence="11">
    <location>
        <begin position="163"/>
        <end position="176"/>
    </location>
</feature>
<feature type="compositionally biased region" description="Low complexity" evidence="11">
    <location>
        <begin position="273"/>
        <end position="283"/>
    </location>
</feature>
<evidence type="ECO:0000256" key="6">
    <source>
        <dbReference type="ARBA" id="ARBA00023054"/>
    </source>
</evidence>
<dbReference type="EMBL" id="AHAT01002152">
    <property type="status" value="NOT_ANNOTATED_CDS"/>
    <property type="molecule type" value="Genomic_DNA"/>
</dbReference>
<reference evidence="13" key="1">
    <citation type="submission" date="2011-12" db="EMBL/GenBank/DDBJ databases">
        <title>The Draft Genome of Lepisosteus oculatus.</title>
        <authorList>
            <consortium name="The Broad Institute Genome Assembly &amp; Analysis Group"/>
            <consortium name="Computational R&amp;D Group"/>
            <consortium name="and Sequencing Platform"/>
            <person name="Di Palma F."/>
            <person name="Alfoldi J."/>
            <person name="Johnson J."/>
            <person name="Berlin A."/>
            <person name="Gnerre S."/>
            <person name="Jaffe D."/>
            <person name="MacCallum I."/>
            <person name="Young S."/>
            <person name="Walker B.J."/>
            <person name="Lander E.S."/>
            <person name="Lindblad-Toh K."/>
        </authorList>
    </citation>
    <scope>NUCLEOTIDE SEQUENCE [LARGE SCALE GENOMIC DNA]</scope>
</reference>
<dbReference type="OMA" id="TKFFYLM"/>
<dbReference type="PANTHER" id="PTHR32222">
    <property type="entry name" value="CENTROMERE PROTEIN U"/>
    <property type="match status" value="1"/>
</dbReference>
<dbReference type="HOGENOM" id="CLU_694360_0_0_1"/>
<feature type="coiled-coil region" evidence="10">
    <location>
        <begin position="342"/>
        <end position="397"/>
    </location>
</feature>
<organism evidence="12 13">
    <name type="scientific">Lepisosteus oculatus</name>
    <name type="common">Spotted gar</name>
    <dbReference type="NCBI Taxonomy" id="7918"/>
    <lineage>
        <taxon>Eukaryota</taxon>
        <taxon>Metazoa</taxon>
        <taxon>Chordata</taxon>
        <taxon>Craniata</taxon>
        <taxon>Vertebrata</taxon>
        <taxon>Euteleostomi</taxon>
        <taxon>Actinopterygii</taxon>
        <taxon>Neopterygii</taxon>
        <taxon>Holostei</taxon>
        <taxon>Semionotiformes</taxon>
        <taxon>Lepisosteidae</taxon>
        <taxon>Lepisosteus</taxon>
    </lineage>
</organism>
<feature type="compositionally biased region" description="Basic residues" evidence="11">
    <location>
        <begin position="226"/>
        <end position="236"/>
    </location>
</feature>
<evidence type="ECO:0000256" key="9">
    <source>
        <dbReference type="ARBA" id="ARBA00031456"/>
    </source>
</evidence>
<dbReference type="InterPro" id="IPR025214">
    <property type="entry name" value="CENP-U"/>
</dbReference>
<evidence type="ECO:0000256" key="1">
    <source>
        <dbReference type="ARBA" id="ARBA00004123"/>
    </source>
</evidence>
<comment type="subcellular location">
    <subcellularLocation>
        <location evidence="2">Chromosome</location>
        <location evidence="2">Centromere</location>
    </subcellularLocation>
    <subcellularLocation>
        <location evidence="1">Nucleus</location>
    </subcellularLocation>
</comment>
<dbReference type="Proteomes" id="UP000018468">
    <property type="component" value="Linkage group LG4"/>
</dbReference>